<evidence type="ECO:0000256" key="11">
    <source>
        <dbReference type="PROSITE-ProRule" id="PRU00560"/>
    </source>
</evidence>
<dbReference type="GO" id="GO:0016887">
    <property type="term" value="F:ATP hydrolysis activity"/>
    <property type="evidence" value="ECO:0007669"/>
    <property type="project" value="RHEA"/>
</dbReference>
<proteinExistence type="inferred from homology"/>
<dbReference type="EMBL" id="FMBI01000028">
    <property type="protein sequence ID" value="SCC30061.1"/>
    <property type="molecule type" value="Genomic_DNA"/>
</dbReference>
<dbReference type="PANTHER" id="PTHR11070">
    <property type="entry name" value="UVRD / RECB / PCRA DNA HELICASE FAMILY MEMBER"/>
    <property type="match status" value="1"/>
</dbReference>
<dbReference type="InterPro" id="IPR014016">
    <property type="entry name" value="UvrD-like_ATP-bd"/>
</dbReference>
<dbReference type="GO" id="GO:0005524">
    <property type="term" value="F:ATP binding"/>
    <property type="evidence" value="ECO:0007669"/>
    <property type="project" value="UniProtKB-UniRule"/>
</dbReference>
<comment type="similarity">
    <text evidence="1">Belongs to the helicase family. UvrD subfamily.</text>
</comment>
<evidence type="ECO:0000259" key="14">
    <source>
        <dbReference type="PROSITE" id="PS51217"/>
    </source>
</evidence>
<dbReference type="CDD" id="cd17932">
    <property type="entry name" value="DEXQc_UvrD"/>
    <property type="match status" value="1"/>
</dbReference>
<comment type="catalytic activity">
    <reaction evidence="8">
        <text>Couples ATP hydrolysis with the unwinding of duplex DNA by translocating in the 3'-5' direction.</text>
        <dbReference type="EC" id="5.6.2.4"/>
    </reaction>
</comment>
<evidence type="ECO:0000256" key="5">
    <source>
        <dbReference type="ARBA" id="ARBA00022840"/>
    </source>
</evidence>
<dbReference type="Proteomes" id="UP000195991">
    <property type="component" value="Unassembled WGS sequence"/>
</dbReference>
<evidence type="ECO:0000256" key="6">
    <source>
        <dbReference type="ARBA" id="ARBA00023125"/>
    </source>
</evidence>
<sequence length="765" mass="90486">MSFLDNLFGKKKLIKEIEQFQEKIKILERELKEKNNSLKNLYVSNEKLKEEKKILDKTLDRRIVELEHAKDSIDTKIKELVHAENVMNLYQGIYGELEYDEGKEQHILTDFDEDKGFFDFLRPKNDNNDFNNEQIEAIRYDMEKNLRIIAGAGSGKTQTICAKTAYLIMMKNVPEEKIAMITFTKKASEEMKERVNFFLGEEKSKVAVGTFHSFFIRLYNELKKQFPYVEHMGIIGDNPDEKKYKAELEDLIKDYKLKKLDENAGEKNLFEKISYWTNMGFSIEMMTKYIEKHFNILEPTSDETLSQRFQKMMREFYDKRKSNRIVVFDDYMLNLLHVLKDDIQAREYVQKRFQYIFIDEFQDTNPLQMDIIKLICPPDLKDGAKLIIVGDDDQSIYYFRGAEPKYIKDFDQMYETQTLKLMTNYRSTSKIVQAGNRVIAFNENNRIKKSMKPFHKNEGDCYIRSLPTPEEEAEWIIDQSQYIGLSGNKTVPDYRESVILYRSTSQIKTLLHKLEVNNIPFVIETNEDLMGIFSLDAFKRAYRYWKAFLISNEDSDKLTQWNQIISETSYAFYKKKQEVVNFIGDSSSYINPQKIADFICGNKSLDRKKEIIDYFEGLVRLKNKKSVSMEIIIKNFLGFPLIRNQLTKDEIKWIEKETEQFQSWEGMVKRYQELNQKKEEMKKKLDEYHKGTFNAIYLLTIHKSKGLSFKNVFLIGLYDEGLPSNKATKVTPEIIQESIEKAEPPTTIEEERRLMYGAKRWFEIV</sequence>
<evidence type="ECO:0000256" key="8">
    <source>
        <dbReference type="ARBA" id="ARBA00034617"/>
    </source>
</evidence>
<dbReference type="PANTHER" id="PTHR11070:SF2">
    <property type="entry name" value="ATP-DEPENDENT DNA HELICASE SRS2"/>
    <property type="match status" value="1"/>
</dbReference>
<evidence type="ECO:0000256" key="2">
    <source>
        <dbReference type="ARBA" id="ARBA00022741"/>
    </source>
</evidence>
<feature type="binding site" evidence="11">
    <location>
        <begin position="150"/>
        <end position="157"/>
    </location>
    <ligand>
        <name>ATP</name>
        <dbReference type="ChEBI" id="CHEBI:30616"/>
    </ligand>
</feature>
<feature type="coiled-coil region" evidence="12">
    <location>
        <begin position="664"/>
        <end position="691"/>
    </location>
</feature>
<evidence type="ECO:0000256" key="4">
    <source>
        <dbReference type="ARBA" id="ARBA00022806"/>
    </source>
</evidence>
<keyword evidence="4 11" id="KW-0347">Helicase</keyword>
<feature type="domain" description="UvrD-like helicase C-terminal" evidence="14">
    <location>
        <begin position="429"/>
        <end position="706"/>
    </location>
</feature>
<gene>
    <name evidence="15" type="ORF">BTT61001_02382</name>
</gene>
<feature type="coiled-coil region" evidence="12">
    <location>
        <begin position="10"/>
        <end position="58"/>
    </location>
</feature>
<dbReference type="Gene3D" id="3.40.50.300">
    <property type="entry name" value="P-loop containing nucleotide triphosphate hydrolases"/>
    <property type="match status" value="2"/>
</dbReference>
<dbReference type="GO" id="GO:0003677">
    <property type="term" value="F:DNA binding"/>
    <property type="evidence" value="ECO:0007669"/>
    <property type="project" value="UniProtKB-KW"/>
</dbReference>
<dbReference type="PROSITE" id="PS51198">
    <property type="entry name" value="UVRD_HELICASE_ATP_BIND"/>
    <property type="match status" value="1"/>
</dbReference>
<keyword evidence="5 11" id="KW-0067">ATP-binding</keyword>
<feature type="domain" description="UvrD-like helicase ATP-binding" evidence="13">
    <location>
        <begin position="129"/>
        <end position="428"/>
    </location>
</feature>
<evidence type="ECO:0000256" key="3">
    <source>
        <dbReference type="ARBA" id="ARBA00022801"/>
    </source>
</evidence>
<evidence type="ECO:0000256" key="9">
    <source>
        <dbReference type="ARBA" id="ARBA00034808"/>
    </source>
</evidence>
<dbReference type="GO" id="GO:0000725">
    <property type="term" value="P:recombinational repair"/>
    <property type="evidence" value="ECO:0007669"/>
    <property type="project" value="TreeGrafter"/>
</dbReference>
<dbReference type="InterPro" id="IPR000212">
    <property type="entry name" value="DNA_helicase_UvrD/REP"/>
</dbReference>
<evidence type="ECO:0000256" key="10">
    <source>
        <dbReference type="ARBA" id="ARBA00048988"/>
    </source>
</evidence>
<evidence type="ECO:0000313" key="15">
    <source>
        <dbReference type="EMBL" id="SCC30061.1"/>
    </source>
</evidence>
<dbReference type="InterPro" id="IPR027417">
    <property type="entry name" value="P-loop_NTPase"/>
</dbReference>
<evidence type="ECO:0000256" key="1">
    <source>
        <dbReference type="ARBA" id="ARBA00009922"/>
    </source>
</evidence>
<dbReference type="AlphaFoldDB" id="A0A1C4DFE6"/>
<dbReference type="InterPro" id="IPR013986">
    <property type="entry name" value="DExx_box_DNA_helicase_dom_sf"/>
</dbReference>
<keyword evidence="3 11" id="KW-0378">Hydrolase</keyword>
<dbReference type="Gene3D" id="1.10.10.160">
    <property type="match status" value="1"/>
</dbReference>
<dbReference type="RefSeq" id="WP_256933038.1">
    <property type="nucleotide sequence ID" value="NZ_FMBI01000028.1"/>
</dbReference>
<keyword evidence="2 11" id="KW-0547">Nucleotide-binding</keyword>
<dbReference type="Pfam" id="PF13361">
    <property type="entry name" value="UvrD_C"/>
    <property type="match status" value="1"/>
</dbReference>
<dbReference type="Gene3D" id="1.10.486.10">
    <property type="entry name" value="PCRA, domain 4"/>
    <property type="match status" value="1"/>
</dbReference>
<evidence type="ECO:0000313" key="16">
    <source>
        <dbReference type="Proteomes" id="UP000195991"/>
    </source>
</evidence>
<keyword evidence="6" id="KW-0238">DNA-binding</keyword>
<name>A0A1C4DFE6_BACTU</name>
<evidence type="ECO:0000259" key="13">
    <source>
        <dbReference type="PROSITE" id="PS51198"/>
    </source>
</evidence>
<reference evidence="15 16" key="1">
    <citation type="submission" date="2016-08" db="EMBL/GenBank/DDBJ databases">
        <authorList>
            <person name="Seilhamer J.J."/>
        </authorList>
    </citation>
    <scope>NUCLEOTIDE SEQUENCE [LARGE SCALE GENOMIC DNA]</scope>
    <source>
        <strain evidence="15 16">IEBC_T61001</strain>
    </source>
</reference>
<accession>A0A1C4DFE6</accession>
<protein>
    <recommendedName>
        <fullName evidence="9">DNA 3'-5' helicase</fullName>
        <ecNumber evidence="9">5.6.2.4</ecNumber>
    </recommendedName>
</protein>
<dbReference type="SUPFAM" id="SSF52540">
    <property type="entry name" value="P-loop containing nucleoside triphosphate hydrolases"/>
    <property type="match status" value="1"/>
</dbReference>
<dbReference type="Pfam" id="PF00580">
    <property type="entry name" value="UvrD-helicase"/>
    <property type="match status" value="1"/>
</dbReference>
<evidence type="ECO:0000256" key="7">
    <source>
        <dbReference type="ARBA" id="ARBA00023235"/>
    </source>
</evidence>
<evidence type="ECO:0000256" key="12">
    <source>
        <dbReference type="SAM" id="Coils"/>
    </source>
</evidence>
<dbReference type="InterPro" id="IPR014017">
    <property type="entry name" value="DNA_helicase_UvrD-like_C"/>
</dbReference>
<comment type="catalytic activity">
    <reaction evidence="10">
        <text>ATP + H2O = ADP + phosphate + H(+)</text>
        <dbReference type="Rhea" id="RHEA:13065"/>
        <dbReference type="ChEBI" id="CHEBI:15377"/>
        <dbReference type="ChEBI" id="CHEBI:15378"/>
        <dbReference type="ChEBI" id="CHEBI:30616"/>
        <dbReference type="ChEBI" id="CHEBI:43474"/>
        <dbReference type="ChEBI" id="CHEBI:456216"/>
        <dbReference type="EC" id="5.6.2.4"/>
    </reaction>
</comment>
<keyword evidence="12" id="KW-0175">Coiled coil</keyword>
<dbReference type="PROSITE" id="PS51217">
    <property type="entry name" value="UVRD_HELICASE_CTER"/>
    <property type="match status" value="1"/>
</dbReference>
<keyword evidence="7" id="KW-0413">Isomerase</keyword>
<dbReference type="EC" id="5.6.2.4" evidence="9"/>
<organism evidence="15 16">
    <name type="scientific">Bacillus thuringiensis</name>
    <dbReference type="NCBI Taxonomy" id="1428"/>
    <lineage>
        <taxon>Bacteria</taxon>
        <taxon>Bacillati</taxon>
        <taxon>Bacillota</taxon>
        <taxon>Bacilli</taxon>
        <taxon>Bacillales</taxon>
        <taxon>Bacillaceae</taxon>
        <taxon>Bacillus</taxon>
        <taxon>Bacillus cereus group</taxon>
    </lineage>
</organism>
<dbReference type="GO" id="GO:0043138">
    <property type="term" value="F:3'-5' DNA helicase activity"/>
    <property type="evidence" value="ECO:0007669"/>
    <property type="project" value="UniProtKB-EC"/>
</dbReference>